<feature type="transmembrane region" description="Helical" evidence="1">
    <location>
        <begin position="74"/>
        <end position="91"/>
    </location>
</feature>
<evidence type="ECO:0000313" key="3">
    <source>
        <dbReference type="Proteomes" id="UP000642094"/>
    </source>
</evidence>
<dbReference type="RefSeq" id="WP_190404769.1">
    <property type="nucleotide sequence ID" value="NZ_JACJQB010000064.1"/>
</dbReference>
<evidence type="ECO:0000256" key="1">
    <source>
        <dbReference type="SAM" id="Phobius"/>
    </source>
</evidence>
<comment type="caution">
    <text evidence="2">The sequence shown here is derived from an EMBL/GenBank/DDBJ whole genome shotgun (WGS) entry which is preliminary data.</text>
</comment>
<dbReference type="Proteomes" id="UP000642094">
    <property type="component" value="Unassembled WGS sequence"/>
</dbReference>
<evidence type="ECO:0000313" key="2">
    <source>
        <dbReference type="EMBL" id="MBD2189959.1"/>
    </source>
</evidence>
<dbReference type="EMBL" id="JACJQB010000064">
    <property type="protein sequence ID" value="MBD2189959.1"/>
    <property type="molecule type" value="Genomic_DNA"/>
</dbReference>
<keyword evidence="1" id="KW-1133">Transmembrane helix</keyword>
<accession>A0ABR8A1M6</accession>
<organism evidence="2 3">
    <name type="scientific">Pseudanabaena mucicola FACHB-723</name>
    <dbReference type="NCBI Taxonomy" id="2692860"/>
    <lineage>
        <taxon>Bacteria</taxon>
        <taxon>Bacillati</taxon>
        <taxon>Cyanobacteriota</taxon>
        <taxon>Cyanophyceae</taxon>
        <taxon>Pseudanabaenales</taxon>
        <taxon>Pseudanabaenaceae</taxon>
        <taxon>Pseudanabaena</taxon>
    </lineage>
</organism>
<proteinExistence type="predicted"/>
<protein>
    <submittedName>
        <fullName evidence="2">Ssl1498 family light-harvesting-like protein</fullName>
    </submittedName>
</protein>
<dbReference type="Pfam" id="PF26394">
    <property type="entry name" value="Psb34"/>
    <property type="match status" value="1"/>
</dbReference>
<keyword evidence="3" id="KW-1185">Reference proteome</keyword>
<keyword evidence="1" id="KW-0812">Transmembrane</keyword>
<reference evidence="2 3" key="1">
    <citation type="journal article" date="2020" name="ISME J.">
        <title>Comparative genomics reveals insights into cyanobacterial evolution and habitat adaptation.</title>
        <authorList>
            <person name="Chen M.Y."/>
            <person name="Teng W.K."/>
            <person name="Zhao L."/>
            <person name="Hu C.X."/>
            <person name="Zhou Y.K."/>
            <person name="Han B.P."/>
            <person name="Song L.R."/>
            <person name="Shu W.S."/>
        </authorList>
    </citation>
    <scope>NUCLEOTIDE SEQUENCE [LARGE SCALE GENOMIC DNA]</scope>
    <source>
        <strain evidence="2 3">FACHB-723</strain>
    </source>
</reference>
<keyword evidence="1" id="KW-0472">Membrane</keyword>
<dbReference type="InterPro" id="IPR048028">
    <property type="entry name" value="Psb34-like"/>
</dbReference>
<dbReference type="NCBIfam" id="NF033486">
    <property type="entry name" value="harvest_ssl1498"/>
    <property type="match status" value="1"/>
</dbReference>
<sequence>MNTINLENMPASNSYGVESKLPPIEAPPTKEYSASGYTVDERGILNNFAVMPQMYVEEPITPTTEEKLQLRSQLVFAILITAAAILIALLVS</sequence>
<name>A0ABR8A1M6_9CYAN</name>
<gene>
    <name evidence="2" type="ORF">H6F41_17680</name>
</gene>